<dbReference type="SUPFAM" id="SSF81301">
    <property type="entry name" value="Nucleotidyltransferase"/>
    <property type="match status" value="1"/>
</dbReference>
<gene>
    <name evidence="1" type="ORF">A2771_00440</name>
</gene>
<reference evidence="1 2" key="1">
    <citation type="journal article" date="2016" name="Nat. Commun.">
        <title>Thousands of microbial genomes shed light on interconnected biogeochemical processes in an aquifer system.</title>
        <authorList>
            <person name="Anantharaman K."/>
            <person name="Brown C.T."/>
            <person name="Hug L.A."/>
            <person name="Sharon I."/>
            <person name="Castelle C.J."/>
            <person name="Probst A.J."/>
            <person name="Thomas B.C."/>
            <person name="Singh A."/>
            <person name="Wilkins M.J."/>
            <person name="Karaoz U."/>
            <person name="Brodie E.L."/>
            <person name="Williams K.H."/>
            <person name="Hubbard S.S."/>
            <person name="Banfield J.F."/>
        </authorList>
    </citation>
    <scope>NUCLEOTIDE SEQUENCE [LARGE SCALE GENOMIC DNA]</scope>
</reference>
<evidence type="ECO:0000313" key="2">
    <source>
        <dbReference type="Proteomes" id="UP000176741"/>
    </source>
</evidence>
<evidence type="ECO:0000313" key="1">
    <source>
        <dbReference type="EMBL" id="OGM21635.1"/>
    </source>
</evidence>
<protein>
    <submittedName>
        <fullName evidence="1">Uncharacterized protein</fullName>
    </submittedName>
</protein>
<dbReference type="InterPro" id="IPR043519">
    <property type="entry name" value="NT_sf"/>
</dbReference>
<dbReference type="AlphaFoldDB" id="A0A1F7Y510"/>
<sequence length="359" mass="41102">MSPERTNPKELPERFTFYRDVINVFEKNNIGYGIIGGFGQYFYGSGREPTYDLDIAIEPNHVDNALNKLTKAHNWKIEYKHPDWLNQVWSSKNPSDYPAYSVDIIHRHSTGLIEVKPWWIKRGTHGQLAESNPNFAAPEAIALSKVLLWSRRSHDIVDAVQVAYRSAKAFRSFDWNLLLDELHSDWRLGYSLAALTEMLYGKESINTLPKSIKDRLHSSFTENPIPGPVRGHIFAYDTHGEAGKIETWKNATNPIMVSSESSTQSVLNDLYVWHENHAAMIDASRKIVGQGRNFDWDKLIVDVGDNWRLALCLMLYTEVLYGETGSNIIPQKVRKDLSGRFLNSSPDKELGTKLFPYRF</sequence>
<dbReference type="Proteomes" id="UP000176741">
    <property type="component" value="Unassembled WGS sequence"/>
</dbReference>
<accession>A0A1F7Y510</accession>
<name>A0A1F7Y510_9BACT</name>
<comment type="caution">
    <text evidence="1">The sequence shown here is derived from an EMBL/GenBank/DDBJ whole genome shotgun (WGS) entry which is preliminary data.</text>
</comment>
<dbReference type="EMBL" id="MGGD01000004">
    <property type="protein sequence ID" value="OGM21635.1"/>
    <property type="molecule type" value="Genomic_DNA"/>
</dbReference>
<dbReference type="Gene3D" id="3.30.460.40">
    <property type="match status" value="1"/>
</dbReference>
<proteinExistence type="predicted"/>
<organism evidence="1 2">
    <name type="scientific">Candidatus Woesebacteria bacterium RIFCSPHIGHO2_01_FULL_38_26b</name>
    <dbReference type="NCBI Taxonomy" id="1802491"/>
    <lineage>
        <taxon>Bacteria</taxon>
        <taxon>Candidatus Woeseibacteriota</taxon>
    </lineage>
</organism>